<dbReference type="GO" id="GO:0008270">
    <property type="term" value="F:zinc ion binding"/>
    <property type="evidence" value="ECO:0007669"/>
    <property type="project" value="UniProtKB-KW"/>
</dbReference>
<evidence type="ECO:0000256" key="4">
    <source>
        <dbReference type="ARBA" id="ARBA00023125"/>
    </source>
</evidence>
<comment type="caution">
    <text evidence="9">The sequence shown here is derived from an EMBL/GenBank/DDBJ whole genome shotgun (WGS) entry which is preliminary data.</text>
</comment>
<evidence type="ECO:0000256" key="3">
    <source>
        <dbReference type="ARBA" id="ARBA00022833"/>
    </source>
</evidence>
<dbReference type="Pfam" id="PF21789">
    <property type="entry name" value="TNP-like_RNaseH_C"/>
    <property type="match status" value="1"/>
</dbReference>
<dbReference type="InterPro" id="IPR048367">
    <property type="entry name" value="TNP-like_RNaseH_C"/>
</dbReference>
<dbReference type="Pfam" id="PF12017">
    <property type="entry name" value="Tnp_P_element"/>
    <property type="match status" value="1"/>
</dbReference>
<keyword evidence="10" id="KW-1185">Reference proteome</keyword>
<protein>
    <submittedName>
        <fullName evidence="9">DNA transposase THAP9</fullName>
    </submittedName>
</protein>
<dbReference type="InterPro" id="IPR021896">
    <property type="entry name" value="THAP9-like_HTH"/>
</dbReference>
<dbReference type="PANTHER" id="PTHR47577:SF2">
    <property type="entry name" value="THAP DOMAIN CONTAINING 9"/>
    <property type="match status" value="1"/>
</dbReference>
<evidence type="ECO:0000256" key="7">
    <source>
        <dbReference type="SAM" id="MobiDB-lite"/>
    </source>
</evidence>
<keyword evidence="4 5" id="KW-0238">DNA-binding</keyword>
<dbReference type="InterPro" id="IPR055035">
    <property type="entry name" value="THAP9_C"/>
</dbReference>
<dbReference type="InterPro" id="IPR048365">
    <property type="entry name" value="TNP-like_RNaseH_N"/>
</dbReference>
<evidence type="ECO:0000259" key="8">
    <source>
        <dbReference type="PROSITE" id="PS50950"/>
    </source>
</evidence>
<gene>
    <name evidence="9" type="primary">THAP9_53</name>
    <name evidence="9" type="ORF">AVEN_7402_1</name>
</gene>
<dbReference type="Pfam" id="PF22824">
    <property type="entry name" value="THAP9_C"/>
    <property type="match status" value="1"/>
</dbReference>
<dbReference type="SMART" id="SM00980">
    <property type="entry name" value="THAP"/>
    <property type="match status" value="1"/>
</dbReference>
<dbReference type="Pfam" id="PF05485">
    <property type="entry name" value="THAP"/>
    <property type="match status" value="1"/>
</dbReference>
<organism evidence="9 10">
    <name type="scientific">Araneus ventricosus</name>
    <name type="common">Orbweaver spider</name>
    <name type="synonym">Epeira ventricosa</name>
    <dbReference type="NCBI Taxonomy" id="182803"/>
    <lineage>
        <taxon>Eukaryota</taxon>
        <taxon>Metazoa</taxon>
        <taxon>Ecdysozoa</taxon>
        <taxon>Arthropoda</taxon>
        <taxon>Chelicerata</taxon>
        <taxon>Arachnida</taxon>
        <taxon>Araneae</taxon>
        <taxon>Araneomorphae</taxon>
        <taxon>Entelegynae</taxon>
        <taxon>Araneoidea</taxon>
        <taxon>Araneidae</taxon>
        <taxon>Araneus</taxon>
    </lineage>
</organism>
<keyword evidence="3" id="KW-0862">Zinc</keyword>
<sequence>MVVYCCAFNCKELFKKGGPVTFHSFPKDPERRKLWEVKIKRVNFKATQHSKICSKHFTPGSFDSTKFGGTWLKPDAVPSIFDFGENSKGETTKMPNPRKPPVKRRISPDESLHEDSSTMAKSEKKRLHYLGDFDENDVNSPTKAQKLLQISKVEVLNCKQTIRKLRQENKRLKKRVASLNGMLSELKEKKMISDDASAVLKLSLPGAAVEFINRLEMPNSKEKYPPELKAFALTLNFYSTKAYNYVRKTFECNLPHPTTLRKWYQSINGSPGFTGEAFSSLKVKAEEAEKKSTTIKCALMVDEIAVKKHVEWDRTKFSGYIDLGTDLDDDELPIAKEALVFMVNALNSNWKVPVGYFLINGLSAPERANLINEALRYIHDTGVDVVSLTFDGTSSNIAAANELGANIAVNNLVNFFPHPVTRNPIYVIFDACHMLKLVRNCLASKGSLHDGKNLVNWKYITELEKLQREEGLHAATKLRLRHVQWYREKMKVKLAAQVLSRSVADALEYALHHLKHPKFEGCEATILFLKKFNDLFDVLNSRNFLGKGYKSPFMEKNKTKFFQLLDETEAYIRGLKTSSNGELLLTSQRKTGFLGFLVTLKSIKSLFLSLCEGGDLKFLLTYKLSQDHLELFFSAIRSHGGHNNNPTAKQFKAAYVRLLAHHQIMTSDSANCTILDDTNILNVSASKNTYLKSINDSDAQRDDIDQWPAVESLVQDHNYCVNAFRHQSQYSQDVIGYVAGFVVKRLKTSLRCVDCISAVVEKSKSPSNLLLIKNRGGLNLPSDDITNLCKLGEKVFRIFNAAGKLTVRNVMHRLILYTLNDIMSKGMDIFPSLIKHSVDHAPQDNHRIFLIKAVLFEYFKLRLCHAGKTETEKLQANKTRSLNLKSTLFKGH</sequence>
<dbReference type="Pfam" id="PF21788">
    <property type="entry name" value="TNP-like_GBD"/>
    <property type="match status" value="1"/>
</dbReference>
<keyword evidence="1" id="KW-0479">Metal-binding</keyword>
<dbReference type="OrthoDB" id="6489732at2759"/>
<dbReference type="AlphaFoldDB" id="A0A4Y2WZS6"/>
<dbReference type="EMBL" id="BGPR01066881">
    <property type="protein sequence ID" value="GBO41292.1"/>
    <property type="molecule type" value="Genomic_DNA"/>
</dbReference>
<feature type="domain" description="THAP-type" evidence="8">
    <location>
        <begin position="1"/>
        <end position="81"/>
    </location>
</feature>
<feature type="compositionally biased region" description="Basic and acidic residues" evidence="7">
    <location>
        <begin position="106"/>
        <end position="116"/>
    </location>
</feature>
<dbReference type="PROSITE" id="PS50950">
    <property type="entry name" value="ZF_THAP"/>
    <property type="match status" value="1"/>
</dbReference>
<evidence type="ECO:0000256" key="1">
    <source>
        <dbReference type="ARBA" id="ARBA00022723"/>
    </source>
</evidence>
<dbReference type="PANTHER" id="PTHR47577">
    <property type="entry name" value="THAP DOMAIN-CONTAINING PROTEIN 6"/>
    <property type="match status" value="1"/>
</dbReference>
<dbReference type="InterPro" id="IPR048366">
    <property type="entry name" value="TNP-like_GBD"/>
</dbReference>
<feature type="region of interest" description="Disordered" evidence="7">
    <location>
        <begin position="84"/>
        <end position="122"/>
    </location>
</feature>
<dbReference type="InterPro" id="IPR006612">
    <property type="entry name" value="THAP_Znf"/>
</dbReference>
<keyword evidence="6" id="KW-0175">Coiled coil</keyword>
<evidence type="ECO:0000256" key="5">
    <source>
        <dbReference type="PROSITE-ProRule" id="PRU00309"/>
    </source>
</evidence>
<dbReference type="Proteomes" id="UP000499080">
    <property type="component" value="Unassembled WGS sequence"/>
</dbReference>
<dbReference type="GO" id="GO:0003677">
    <property type="term" value="F:DNA binding"/>
    <property type="evidence" value="ECO:0007669"/>
    <property type="project" value="UniProtKB-UniRule"/>
</dbReference>
<evidence type="ECO:0000313" key="9">
    <source>
        <dbReference type="EMBL" id="GBO41292.1"/>
    </source>
</evidence>
<proteinExistence type="predicted"/>
<reference evidence="9 10" key="1">
    <citation type="journal article" date="2019" name="Sci. Rep.">
        <title>Orb-weaving spider Araneus ventricosus genome elucidates the spidroin gene catalogue.</title>
        <authorList>
            <person name="Kono N."/>
            <person name="Nakamura H."/>
            <person name="Ohtoshi R."/>
            <person name="Moran D.A.P."/>
            <person name="Shinohara A."/>
            <person name="Yoshida Y."/>
            <person name="Fujiwara M."/>
            <person name="Mori M."/>
            <person name="Tomita M."/>
            <person name="Arakawa K."/>
        </authorList>
    </citation>
    <scope>NUCLEOTIDE SEQUENCE [LARGE SCALE GENOMIC DNA]</scope>
</reference>
<feature type="coiled-coil region" evidence="6">
    <location>
        <begin position="155"/>
        <end position="189"/>
    </location>
</feature>
<name>A0A4Y2WZS6_ARAVE</name>
<evidence type="ECO:0000256" key="6">
    <source>
        <dbReference type="SAM" id="Coils"/>
    </source>
</evidence>
<dbReference type="SUPFAM" id="SSF57716">
    <property type="entry name" value="Glucocorticoid receptor-like (DNA-binding domain)"/>
    <property type="match status" value="1"/>
</dbReference>
<evidence type="ECO:0000313" key="10">
    <source>
        <dbReference type="Proteomes" id="UP000499080"/>
    </source>
</evidence>
<dbReference type="SMART" id="SM00692">
    <property type="entry name" value="DM3"/>
    <property type="match status" value="1"/>
</dbReference>
<dbReference type="Pfam" id="PF21787">
    <property type="entry name" value="TNP-like_RNaseH_N"/>
    <property type="match status" value="1"/>
</dbReference>
<accession>A0A4Y2WZS6</accession>
<keyword evidence="2 5" id="KW-0863">Zinc-finger</keyword>
<dbReference type="InterPro" id="IPR038441">
    <property type="entry name" value="THAP_Znf_sf"/>
</dbReference>
<dbReference type="Gene3D" id="6.20.210.20">
    <property type="entry name" value="THAP domain"/>
    <property type="match status" value="1"/>
</dbReference>
<evidence type="ECO:0000256" key="2">
    <source>
        <dbReference type="ARBA" id="ARBA00022771"/>
    </source>
</evidence>